<gene>
    <name evidence="1" type="ORF">CBE74_12830</name>
</gene>
<reference evidence="1 2" key="1">
    <citation type="journal article" date="2014" name="BMC Vet. Res.">
        <title>First report of Corynebacterium pseudotuberculosis from caseous lymphadenitis lesions in Black Alentejano pig (Sus scrofa domesticus).</title>
        <authorList>
            <person name="Oliveira M."/>
            <person name="Barroco C."/>
            <person name="Mottola C."/>
            <person name="Santos R."/>
            <person name="Lemsaddek A."/>
            <person name="Tavares L."/>
            <person name="Semedo-Lemsaddek T."/>
        </authorList>
    </citation>
    <scope>NUCLEOTIDE SEQUENCE [LARGE SCALE GENOMIC DNA]</scope>
    <source>
        <strain evidence="1 2">PO100/5</strain>
    </source>
</reference>
<evidence type="ECO:0000313" key="2">
    <source>
        <dbReference type="Proteomes" id="UP000195652"/>
    </source>
</evidence>
<reference evidence="1 2" key="3">
    <citation type="journal article" date="2020" name="Int. J. Syst. Evol. Microbiol.">
        <title>Corynebacterium silvaticum sp. nov., a unique group of NTTB corynebacteria in wild boar and roe deer.</title>
        <authorList>
            <person name="Dangel A."/>
            <person name="Berger A."/>
            <person name="Rau J."/>
            <person name="Eisenberg T."/>
            <person name="Kampfer P."/>
            <person name="Margos G."/>
            <person name="Contzen M."/>
            <person name="Busse H.J."/>
            <person name="Konrad R."/>
            <person name="Peters M."/>
            <person name="Sting R."/>
            <person name="Sing A."/>
        </authorList>
    </citation>
    <scope>NUCLEOTIDE SEQUENCE [LARGE SCALE GENOMIC DNA]</scope>
    <source>
        <strain evidence="1 2">PO100/5</strain>
    </source>
</reference>
<name>A0ACD4Q053_9CORY</name>
<protein>
    <submittedName>
        <fullName evidence="1">Uncharacterized protein</fullName>
    </submittedName>
</protein>
<reference evidence="1 2" key="4">
    <citation type="journal article" date="2020" name="PLoS ONE">
        <title>Taxonomic classification of strain PO100/5 shows a broader geographic distribution and genetic markers of the recently described Corynebacterium silvaticum.</title>
        <authorList>
            <person name="Viana M.V.C."/>
            <person name="Profeta R."/>
            <person name="da Silva A.L."/>
            <person name="Hurtado R."/>
            <person name="Cerqueira J.C."/>
            <person name="Ribeiro B.F.S."/>
            <person name="Almeida M.O."/>
            <person name="Morais-Rodrigues F."/>
            <person name="Soares S.C."/>
            <person name="Oliveira M."/>
            <person name="Tavares L."/>
            <person name="Figueiredo H."/>
            <person name="Wattam A.R."/>
            <person name="Barh D."/>
            <person name="Ghosh P."/>
            <person name="Silva A."/>
            <person name="Azevedo V."/>
        </authorList>
    </citation>
    <scope>NUCLEOTIDE SEQUENCE [LARGE SCALE GENOMIC DNA]</scope>
    <source>
        <strain evidence="1 2">PO100/5</strain>
    </source>
</reference>
<keyword evidence="2" id="KW-1185">Reference proteome</keyword>
<reference evidence="1 2" key="2">
    <citation type="journal article" date="2020" name="Antonie Van Leeuwenhoek">
        <title>Phylogenomic characterisation of a novel corynebacterial species pathogenic to animals.</title>
        <authorList>
            <person name="Moller J."/>
            <person name="Musella L."/>
            <person name="Melnikov V."/>
            <person name="Geissdorfer W."/>
            <person name="Burkovski A."/>
            <person name="Sangal V."/>
        </authorList>
    </citation>
    <scope>NUCLEOTIDE SEQUENCE [LARGE SCALE GENOMIC DNA]</scope>
    <source>
        <strain evidence="1 2">PO100/5</strain>
    </source>
</reference>
<dbReference type="Proteomes" id="UP000195652">
    <property type="component" value="Chromosome"/>
</dbReference>
<organism evidence="1 2">
    <name type="scientific">Corynebacterium silvaticum</name>
    <dbReference type="NCBI Taxonomy" id="2320431"/>
    <lineage>
        <taxon>Bacteria</taxon>
        <taxon>Bacillati</taxon>
        <taxon>Actinomycetota</taxon>
        <taxon>Actinomycetes</taxon>
        <taxon>Mycobacteriales</taxon>
        <taxon>Corynebacteriaceae</taxon>
        <taxon>Corynebacterium</taxon>
    </lineage>
</organism>
<sequence length="40" mass="4558">MSTSSTDMRSLWRRIDREDLARTLFVALCAVALALGFTWP</sequence>
<proteinExistence type="predicted"/>
<accession>A0ACD4Q053</accession>
<dbReference type="EMBL" id="CP021417">
    <property type="protein sequence ID" value="WCV10581.1"/>
    <property type="molecule type" value="Genomic_DNA"/>
</dbReference>
<evidence type="ECO:0000313" key="1">
    <source>
        <dbReference type="EMBL" id="WCV10581.1"/>
    </source>
</evidence>